<feature type="domain" description="Bacterial toxin 27" evidence="3">
    <location>
        <begin position="1450"/>
        <end position="1557"/>
    </location>
</feature>
<feature type="compositionally biased region" description="Basic and acidic residues" evidence="2">
    <location>
        <begin position="357"/>
        <end position="384"/>
    </location>
</feature>
<dbReference type="Pfam" id="PF20148">
    <property type="entry name" value="DUF6531"/>
    <property type="match status" value="1"/>
</dbReference>
<proteinExistence type="predicted"/>
<dbReference type="InterPro" id="IPR031325">
    <property type="entry name" value="RHS_repeat"/>
</dbReference>
<evidence type="ECO:0000256" key="1">
    <source>
        <dbReference type="ARBA" id="ARBA00022737"/>
    </source>
</evidence>
<dbReference type="EMBL" id="CP120997">
    <property type="protein sequence ID" value="WLQ34768.1"/>
    <property type="molecule type" value="Genomic_DNA"/>
</dbReference>
<dbReference type="InterPro" id="IPR057746">
    <property type="entry name" value="CpnT-like_N"/>
</dbReference>
<dbReference type="Pfam" id="PF25547">
    <property type="entry name" value="WXG100_2"/>
    <property type="match status" value="1"/>
</dbReference>
<evidence type="ECO:0000259" key="6">
    <source>
        <dbReference type="Pfam" id="PF25547"/>
    </source>
</evidence>
<dbReference type="NCBIfam" id="TIGR01643">
    <property type="entry name" value="YD_repeat_2x"/>
    <property type="match status" value="12"/>
</dbReference>
<dbReference type="InterPro" id="IPR056823">
    <property type="entry name" value="TEN-like_YD-shell"/>
</dbReference>
<feature type="compositionally biased region" description="Basic and acidic residues" evidence="2">
    <location>
        <begin position="750"/>
        <end position="760"/>
    </location>
</feature>
<dbReference type="InterPro" id="IPR022385">
    <property type="entry name" value="Rhs_assc_core"/>
</dbReference>
<gene>
    <name evidence="7" type="ORF">P8A18_15575</name>
</gene>
<name>A0ABY9HL71_9ACTN</name>
<dbReference type="NCBIfam" id="TIGR03696">
    <property type="entry name" value="Rhs_assc_core"/>
    <property type="match status" value="1"/>
</dbReference>
<dbReference type="Gene3D" id="3.90.930.1">
    <property type="match status" value="1"/>
</dbReference>
<dbReference type="Proteomes" id="UP001239522">
    <property type="component" value="Chromosome"/>
</dbReference>
<evidence type="ECO:0000313" key="8">
    <source>
        <dbReference type="Proteomes" id="UP001239522"/>
    </source>
</evidence>
<dbReference type="InterPro" id="IPR029112">
    <property type="entry name" value="Ntox27"/>
</dbReference>
<evidence type="ECO:0000259" key="4">
    <source>
        <dbReference type="Pfam" id="PF20148"/>
    </source>
</evidence>
<dbReference type="Pfam" id="PF25023">
    <property type="entry name" value="TEN_YD-shell"/>
    <property type="match status" value="1"/>
</dbReference>
<feature type="domain" description="Outer membrane channel protein CpnT-like N-terminal" evidence="6">
    <location>
        <begin position="18"/>
        <end position="129"/>
    </location>
</feature>
<evidence type="ECO:0000259" key="3">
    <source>
        <dbReference type="Pfam" id="PF15531"/>
    </source>
</evidence>
<evidence type="ECO:0000259" key="5">
    <source>
        <dbReference type="Pfam" id="PF25023"/>
    </source>
</evidence>
<accession>A0ABY9HL71</accession>
<dbReference type="PANTHER" id="PTHR32305">
    <property type="match status" value="1"/>
</dbReference>
<dbReference type="InterPro" id="IPR050708">
    <property type="entry name" value="T6SS_VgrG/RHS"/>
</dbReference>
<evidence type="ECO:0000256" key="2">
    <source>
        <dbReference type="SAM" id="MobiDB-lite"/>
    </source>
</evidence>
<keyword evidence="1" id="KW-0677">Repeat</keyword>
<keyword evidence="8" id="KW-1185">Reference proteome</keyword>
<feature type="region of interest" description="Disordered" evidence="2">
    <location>
        <begin position="750"/>
        <end position="771"/>
    </location>
</feature>
<dbReference type="Pfam" id="PF15531">
    <property type="entry name" value="Ntox27"/>
    <property type="match status" value="1"/>
</dbReference>
<feature type="domain" description="Teneurin-like YD-shell" evidence="5">
    <location>
        <begin position="1081"/>
        <end position="1390"/>
    </location>
</feature>
<dbReference type="InterPro" id="IPR006530">
    <property type="entry name" value="YD"/>
</dbReference>
<dbReference type="InterPro" id="IPR045351">
    <property type="entry name" value="DUF6531"/>
</dbReference>
<dbReference type="PANTHER" id="PTHR32305:SF15">
    <property type="entry name" value="PROTEIN RHSA-RELATED"/>
    <property type="match status" value="1"/>
</dbReference>
<feature type="compositionally biased region" description="Gly residues" evidence="2">
    <location>
        <begin position="226"/>
        <end position="236"/>
    </location>
</feature>
<evidence type="ECO:0000313" key="7">
    <source>
        <dbReference type="EMBL" id="WLQ34768.1"/>
    </source>
</evidence>
<dbReference type="Gene3D" id="2.180.10.10">
    <property type="entry name" value="RHS repeat-associated core"/>
    <property type="match status" value="2"/>
</dbReference>
<feature type="domain" description="DUF6531" evidence="4">
    <location>
        <begin position="390"/>
        <end position="463"/>
    </location>
</feature>
<organism evidence="7 8">
    <name type="scientific">Streptomyces castrisilvae</name>
    <dbReference type="NCBI Taxonomy" id="3033811"/>
    <lineage>
        <taxon>Bacteria</taxon>
        <taxon>Bacillati</taxon>
        <taxon>Actinomycetota</taxon>
        <taxon>Actinomycetes</taxon>
        <taxon>Kitasatosporales</taxon>
        <taxon>Streptomycetaceae</taxon>
        <taxon>Streptomyces</taxon>
    </lineage>
</organism>
<feature type="region of interest" description="Disordered" evidence="2">
    <location>
        <begin position="223"/>
        <end position="244"/>
    </location>
</feature>
<reference evidence="7 8" key="1">
    <citation type="submission" date="2023-03" db="EMBL/GenBank/DDBJ databases">
        <title>Isolation and description of six Streptomyces strains from soil environments, able to metabolize different microbial glucans.</title>
        <authorList>
            <person name="Widen T."/>
            <person name="Larsbrink J."/>
        </authorList>
    </citation>
    <scope>NUCLEOTIDE SEQUENCE [LARGE SCALE GENOMIC DNA]</scope>
    <source>
        <strain evidence="7 8">Mut1</strain>
    </source>
</reference>
<feature type="region of interest" description="Disordered" evidence="2">
    <location>
        <begin position="333"/>
        <end position="384"/>
    </location>
</feature>
<sequence length="1601" mass="174508">MSVTVPDWADTLLDVIGVSWPNVDEDAYRDMADALREFAEDVEDDGYLANQHVQRLLSSGYGEALDAFGGHWGKVKDKHVKDLASGARTIAGALDNAAAAIEAMKYAALVHLGVLAGKAGISLALIPVTGGLSMLIGGGAIAIAQQAVRRVIKECLEEVVSYIVSALTEPAVAALENMAADLAVQLGANVLGLQDGVDMSQVGDSGKEGFKEGVQGAKDSFQLDSAGGGGGAGTPPGKGVHIEHGEHDRAGTSLRLVSVDVHGKTAGKLTKARTHHGRTRGRDDIAGALDPVIDKAMKALGKANKAMGSHLGEELPKAVKEISEAQKKIDLDIKDGLDKVRPKDDRGSDTVPHPRSRRESGHSKGDALRDAKDEPRRHSISLDKKVCENDPVDVATGEMTLSQTDVALPGVLPLALRRTHLSGYRFGHWFGRSWASTLDERIELDPVGAGAVWAREDGSLLVYPRLPLPGDDDGVLPVEGARIPLTHGGQDNGETAYHVTDPVTGLTRTFRGGPYRESPAYWLSSVEDRNLNRISFERGSDGSPATVAHSGGYRIDLAVEAGRVRELSLRTPDGPVTVTRYLYDGPGNLVGVVDSSGLPLRFTYDEDARITTWTDRNDSTFRYVYDDAGRVVRTVGPDGYQSSTFTYGTHPQTGDRVTRYTNSVGATRTHYFNARLQAVAETDAAGGITRRTFDRHDRLLTLTDRLGRTTTHGYDDHGNLVRIEHPDGSTAGIEYDELHQITVVTGPDGEISRQEYDDRGNPTLFTRPNGTTTRLTHDPKGRLTGVDDTLGALDRLRCDPAGLPLAVRGPLGTVTRYVRDAFGRVVRIIDPEGRTTELEWTVEGKLARQTDPDGARQSWTYDGEGNCLVHTDAAGGETRFEYTHFGLVSARTTPDGARQEFAHDTELRLTRVTNPQGLTWDYTYDAAGRTSAETDYDGRTLRYAHDACGRLVSRTNGLGQTVRYERDRAGRVVAKDADGTVTRFTYDVHGRLASATAPGSALSFVRDGSGRVLSEVCDGRELGNTYDAAGRRVRRVTPSGAVSTWSFPDGLGAELNASGHRVAFAFDGTGRETSRRIGDALTVESAYDPVGRLVDQRVRTRDDRTLQRRSYAYRADGHLTAVEEPGAGRKRLDVTGDGRVSGVTAENWSERYAYDEAGNQTSASWPGADDATGEREYTGTRMTRAGRCRYEYDAQGRVVLRQKARLSRKPDTWRYGWDAEDRLVSVTTPDGTRWRYRYDALGRRTAKQRLAGDGATVVEEVAFTWDGDVLCEQATSVAGSSESVALTWDHNGVQPVSQVERRLMDRAETDRRFFAIVTDLVGTPRELLDEHGAVAWRTRTTLWGTTSWNRDAGAYTPLRFPGQYFDPESGLHYNRHRHYDPESGRYLSPDPLGLAPAPNAVTYVDNPTGSIDPLGLAGCPHRSGEHRHSVVLGVNQKPTNASNSLAEHLRANGDPGAHTYNGDDYAGIEPSGPVWMTNVMAAVGDRDTDLSITLDGMPNSNGERGNWNTPETIVDAFRTAVRNGQQYGTNPGTYPEEGFGTAWEMNIVARNVRMYESSMEYGDDPPLGRPWEEIRWYSGNEEIKVPKPDIPEIQPPKPGKR</sequence>
<dbReference type="RefSeq" id="WP_306055196.1">
    <property type="nucleotide sequence ID" value="NZ_CP120997.1"/>
</dbReference>
<dbReference type="Pfam" id="PF05593">
    <property type="entry name" value="RHS_repeat"/>
    <property type="match status" value="6"/>
</dbReference>
<protein>
    <submittedName>
        <fullName evidence="7">RHS repeat-associated core domain-containing protein</fullName>
    </submittedName>
</protein>
<feature type="compositionally biased region" description="Basic and acidic residues" evidence="2">
    <location>
        <begin position="333"/>
        <end position="348"/>
    </location>
</feature>